<reference evidence="2 3" key="1">
    <citation type="submission" date="2018-02" db="EMBL/GenBank/DDBJ databases">
        <title>Draft genome sequences of Elsinoe sp., causing black scab on jojoba.</title>
        <authorList>
            <person name="Stodart B."/>
            <person name="Jeffress S."/>
            <person name="Ash G."/>
            <person name="Arun Chinnappa K."/>
        </authorList>
    </citation>
    <scope>NUCLEOTIDE SEQUENCE [LARGE SCALE GENOMIC DNA]</scope>
    <source>
        <strain evidence="2 3">Hillstone_2</strain>
    </source>
</reference>
<protein>
    <submittedName>
        <fullName evidence="2">Uncharacterized protein</fullName>
    </submittedName>
</protein>
<accession>A0A4U7AVD4</accession>
<evidence type="ECO:0000256" key="1">
    <source>
        <dbReference type="SAM" id="SignalP"/>
    </source>
</evidence>
<evidence type="ECO:0000313" key="3">
    <source>
        <dbReference type="Proteomes" id="UP000308133"/>
    </source>
</evidence>
<dbReference type="Proteomes" id="UP000308133">
    <property type="component" value="Unassembled WGS sequence"/>
</dbReference>
<proteinExistence type="predicted"/>
<dbReference type="AlphaFoldDB" id="A0A4U7AVD4"/>
<keyword evidence="1" id="KW-0732">Signal</keyword>
<organism evidence="2 3">
    <name type="scientific">Elsinoe australis</name>
    <dbReference type="NCBI Taxonomy" id="40998"/>
    <lineage>
        <taxon>Eukaryota</taxon>
        <taxon>Fungi</taxon>
        <taxon>Dikarya</taxon>
        <taxon>Ascomycota</taxon>
        <taxon>Pezizomycotina</taxon>
        <taxon>Dothideomycetes</taxon>
        <taxon>Dothideomycetidae</taxon>
        <taxon>Myriangiales</taxon>
        <taxon>Elsinoaceae</taxon>
        <taxon>Elsinoe</taxon>
    </lineage>
</organism>
<comment type="caution">
    <text evidence="2">The sequence shown here is derived from an EMBL/GenBank/DDBJ whole genome shotgun (WGS) entry which is preliminary data.</text>
</comment>
<name>A0A4U7AVD4_9PEZI</name>
<dbReference type="EMBL" id="PTQR01000088">
    <property type="protein sequence ID" value="TKX20406.1"/>
    <property type="molecule type" value="Genomic_DNA"/>
</dbReference>
<feature type="signal peptide" evidence="1">
    <location>
        <begin position="1"/>
        <end position="16"/>
    </location>
</feature>
<gene>
    <name evidence="2" type="ORF">C1H76_7216</name>
</gene>
<evidence type="ECO:0000313" key="2">
    <source>
        <dbReference type="EMBL" id="TKX20406.1"/>
    </source>
</evidence>
<feature type="chain" id="PRO_5020545217" evidence="1">
    <location>
        <begin position="17"/>
        <end position="343"/>
    </location>
</feature>
<sequence length="343" mass="37967">MHLSLIVATLVGSSMGATIQQDKSFCKAYLQTFDLEHRSPSLFCKFLTADNNFREVAGIKQETVDQTCACVSKYPKYAKSTKPKVKAAPKKASKQSKAAQILQNQIAGPKAFCQAWLNETVVKDVSPFKKIKPARLSTLCDHLVNPPVTTISAEDLAAPNLFLNPTFQGSGQTDPAGKADNLDGNLNLPDWDHSGGMIRITEDGNITKIFGQRLQLYTYHTALQQNNSVFQTVSDLEVGKKYHIYISEAWGCIENNTGGQSNKKDLCQQSIQVDGKAIWTRKSAEGKKGPKAFYPTKYQINGPHVFEATETEHTIRFLNKHKKGLTNGSSFWGLYNVTMTGPW</sequence>